<name>A0A845AL21_9SPHN</name>
<reference evidence="2 3" key="1">
    <citation type="submission" date="2019-12" db="EMBL/GenBank/DDBJ databases">
        <title>Genomic-based taxomic classification of the family Erythrobacteraceae.</title>
        <authorList>
            <person name="Xu L."/>
        </authorList>
    </citation>
    <scope>NUCLEOTIDE SEQUENCE [LARGE SCALE GENOMIC DNA]</scope>
    <source>
        <strain evidence="2 3">KEMB 9005-328</strain>
    </source>
</reference>
<feature type="transmembrane region" description="Helical" evidence="1">
    <location>
        <begin position="174"/>
        <end position="192"/>
    </location>
</feature>
<feature type="transmembrane region" description="Helical" evidence="1">
    <location>
        <begin position="89"/>
        <end position="111"/>
    </location>
</feature>
<proteinExistence type="predicted"/>
<keyword evidence="1" id="KW-1133">Transmembrane helix</keyword>
<feature type="transmembrane region" description="Helical" evidence="1">
    <location>
        <begin position="117"/>
        <end position="135"/>
    </location>
</feature>
<dbReference type="EMBL" id="WTYA01000012">
    <property type="protein sequence ID" value="MXP29863.1"/>
    <property type="molecule type" value="Genomic_DNA"/>
</dbReference>
<evidence type="ECO:0000313" key="3">
    <source>
        <dbReference type="Proteomes" id="UP000439780"/>
    </source>
</evidence>
<dbReference type="AlphaFoldDB" id="A0A845AL21"/>
<accession>A0A845AL21</accession>
<keyword evidence="1" id="KW-0812">Transmembrane</keyword>
<dbReference type="Proteomes" id="UP000439780">
    <property type="component" value="Unassembled WGS sequence"/>
</dbReference>
<evidence type="ECO:0000313" key="2">
    <source>
        <dbReference type="EMBL" id="MXP29863.1"/>
    </source>
</evidence>
<protein>
    <submittedName>
        <fullName evidence="2">Transporter</fullName>
    </submittedName>
</protein>
<gene>
    <name evidence="2" type="ORF">GRI58_13695</name>
</gene>
<feature type="transmembrane region" description="Helical" evidence="1">
    <location>
        <begin position="147"/>
        <end position="168"/>
    </location>
</feature>
<organism evidence="2 3">
    <name type="scientific">Qipengyuania algicida</name>
    <dbReference type="NCBI Taxonomy" id="1836209"/>
    <lineage>
        <taxon>Bacteria</taxon>
        <taxon>Pseudomonadati</taxon>
        <taxon>Pseudomonadota</taxon>
        <taxon>Alphaproteobacteria</taxon>
        <taxon>Sphingomonadales</taxon>
        <taxon>Erythrobacteraceae</taxon>
        <taxon>Qipengyuania</taxon>
    </lineage>
</organism>
<sequence length="227" mass="23208">MQAILYTLIPLAAVAIGALATVVRRPSVGFQAGVQHLAAGVVFAAAAGEILPDLKHSSSLLPVLLGAGVGIAGMLALKSATERKGGPTGLAVTAGIDLLVDGLVLGISFVAGMQQGILLAIALTLEVLFLGLSLAGTLSESMSKMRAVVLTCAIGLALPLGALLGAPVSALPQAWQTGFYAFGLIALLYLVTEELLVEAHECPESPLTTSMFFIGFMAILTIEELMQ</sequence>
<keyword evidence="1" id="KW-0472">Membrane</keyword>
<dbReference type="RefSeq" id="WP_160754163.1">
    <property type="nucleotide sequence ID" value="NZ_WTYA01000012.1"/>
</dbReference>
<dbReference type="OrthoDB" id="6548917at2"/>
<feature type="transmembrane region" description="Helical" evidence="1">
    <location>
        <begin position="59"/>
        <end position="77"/>
    </location>
</feature>
<evidence type="ECO:0000256" key="1">
    <source>
        <dbReference type="SAM" id="Phobius"/>
    </source>
</evidence>
<keyword evidence="3" id="KW-1185">Reference proteome</keyword>
<comment type="caution">
    <text evidence="2">The sequence shown here is derived from an EMBL/GenBank/DDBJ whole genome shotgun (WGS) entry which is preliminary data.</text>
</comment>